<dbReference type="OrthoDB" id="5397989at2"/>
<dbReference type="RefSeq" id="WP_096461552.1">
    <property type="nucleotide sequence ID" value="NZ_AP014936.1"/>
</dbReference>
<evidence type="ECO:0000313" key="1">
    <source>
        <dbReference type="EMBL" id="BAU49102.1"/>
    </source>
</evidence>
<evidence type="ECO:0000313" key="2">
    <source>
        <dbReference type="Proteomes" id="UP000218899"/>
    </source>
</evidence>
<dbReference type="Gene3D" id="1.10.3910.10">
    <property type="entry name" value="SP0561-like"/>
    <property type="match status" value="1"/>
</dbReference>
<gene>
    <name evidence="1" type="ORF">SVA_2554</name>
</gene>
<reference evidence="1 2" key="1">
    <citation type="submission" date="2015-08" db="EMBL/GenBank/DDBJ databases">
        <title>Complete genome sequence of Sulfurifustis variabilis.</title>
        <authorList>
            <person name="Miura A."/>
            <person name="Kojima H."/>
            <person name="Fukui M."/>
        </authorList>
    </citation>
    <scope>NUCLEOTIDE SEQUENCE [LARGE SCALE GENOMIC DNA]</scope>
    <source>
        <strain evidence="2">skN76</strain>
    </source>
</reference>
<proteinExistence type="predicted"/>
<organism evidence="1 2">
    <name type="scientific">Sulfurifustis variabilis</name>
    <dbReference type="NCBI Taxonomy" id="1675686"/>
    <lineage>
        <taxon>Bacteria</taxon>
        <taxon>Pseudomonadati</taxon>
        <taxon>Pseudomonadota</taxon>
        <taxon>Gammaproteobacteria</taxon>
        <taxon>Acidiferrobacterales</taxon>
        <taxon>Acidiferrobacteraceae</taxon>
        <taxon>Sulfurifustis</taxon>
    </lineage>
</organism>
<evidence type="ECO:0008006" key="3">
    <source>
        <dbReference type="Google" id="ProtNLM"/>
    </source>
</evidence>
<dbReference type="EMBL" id="AP014936">
    <property type="protein sequence ID" value="BAU49102.1"/>
    <property type="molecule type" value="Genomic_DNA"/>
</dbReference>
<keyword evidence="2" id="KW-1185">Reference proteome</keyword>
<protein>
    <recommendedName>
        <fullName evidence="3">DUF1858 domain-containing protein</fullName>
    </recommendedName>
</protein>
<sequence length="87" mass="9932">MAQTPITPDMTMWSAYRYEPKVYEVFQRYGCPDIRRGIFPLLSRVMRIRWAARIHNTPLDALMRDLNAVASGAPRAAEPARARPGTL</sequence>
<accession>A0A1B4V8Y6</accession>
<dbReference type="SUPFAM" id="SSF140683">
    <property type="entry name" value="SP0561-like"/>
    <property type="match status" value="1"/>
</dbReference>
<dbReference type="InterPro" id="IPR038062">
    <property type="entry name" value="ScdA-like_N_sf"/>
</dbReference>
<dbReference type="Proteomes" id="UP000218899">
    <property type="component" value="Chromosome"/>
</dbReference>
<dbReference type="AlphaFoldDB" id="A0A1B4V8Y6"/>
<name>A0A1B4V8Y6_9GAMM</name>
<dbReference type="KEGG" id="sva:SVA_2554"/>